<gene>
    <name evidence="3" type="ORF">DSM106972_098230</name>
</gene>
<dbReference type="Gene3D" id="3.30.70.100">
    <property type="match status" value="1"/>
</dbReference>
<evidence type="ECO:0000313" key="4">
    <source>
        <dbReference type="Proteomes" id="UP000271624"/>
    </source>
</evidence>
<dbReference type="PROSITE" id="PS50846">
    <property type="entry name" value="HMA_2"/>
    <property type="match status" value="1"/>
</dbReference>
<dbReference type="CDD" id="cd00371">
    <property type="entry name" value="HMA"/>
    <property type="match status" value="1"/>
</dbReference>
<dbReference type="InterPro" id="IPR006121">
    <property type="entry name" value="HMA_dom"/>
</dbReference>
<evidence type="ECO:0000256" key="1">
    <source>
        <dbReference type="ARBA" id="ARBA00022723"/>
    </source>
</evidence>
<accession>A0A3S1BZS4</accession>
<dbReference type="AlphaFoldDB" id="A0A3S1BZS4"/>
<dbReference type="InterPro" id="IPR017969">
    <property type="entry name" value="Heavy-metal-associated_CS"/>
</dbReference>
<dbReference type="InterPro" id="IPR036163">
    <property type="entry name" value="HMA_dom_sf"/>
</dbReference>
<organism evidence="3 4">
    <name type="scientific">Dulcicalothrix desertica PCC 7102</name>
    <dbReference type="NCBI Taxonomy" id="232991"/>
    <lineage>
        <taxon>Bacteria</taxon>
        <taxon>Bacillati</taxon>
        <taxon>Cyanobacteriota</taxon>
        <taxon>Cyanophyceae</taxon>
        <taxon>Nostocales</taxon>
        <taxon>Calotrichaceae</taxon>
        <taxon>Dulcicalothrix</taxon>
    </lineage>
</organism>
<dbReference type="SUPFAM" id="SSF55008">
    <property type="entry name" value="HMA, heavy metal-associated domain"/>
    <property type="match status" value="1"/>
</dbReference>
<proteinExistence type="predicted"/>
<reference evidence="3" key="1">
    <citation type="submission" date="2018-12" db="EMBL/GenBank/DDBJ databases">
        <authorList>
            <person name="Will S."/>
            <person name="Neumann-Schaal M."/>
            <person name="Henke P."/>
        </authorList>
    </citation>
    <scope>NUCLEOTIDE SEQUENCE</scope>
    <source>
        <strain evidence="3">PCC 7102</strain>
    </source>
</reference>
<evidence type="ECO:0000313" key="3">
    <source>
        <dbReference type="EMBL" id="RUS92773.1"/>
    </source>
</evidence>
<dbReference type="Pfam" id="PF00403">
    <property type="entry name" value="HMA"/>
    <property type="match status" value="1"/>
</dbReference>
<reference evidence="3" key="2">
    <citation type="journal article" date="2019" name="Genome Biol. Evol.">
        <title>Day and night: Metabolic profiles and evolutionary relationships of six axenic non-marine cyanobacteria.</title>
        <authorList>
            <person name="Will S.E."/>
            <person name="Henke P."/>
            <person name="Boedeker C."/>
            <person name="Huang S."/>
            <person name="Brinkmann H."/>
            <person name="Rohde M."/>
            <person name="Jarek M."/>
            <person name="Friedl T."/>
            <person name="Seufert S."/>
            <person name="Schumacher M."/>
            <person name="Overmann J."/>
            <person name="Neumann-Schaal M."/>
            <person name="Petersen J."/>
        </authorList>
    </citation>
    <scope>NUCLEOTIDE SEQUENCE [LARGE SCALE GENOMIC DNA]</scope>
    <source>
        <strain evidence="3">PCC 7102</strain>
    </source>
</reference>
<protein>
    <recommendedName>
        <fullName evidence="2">HMA domain-containing protein</fullName>
    </recommendedName>
</protein>
<name>A0A3S1BZS4_9CYAN</name>
<sequence>MENTTLKLRGMSCASCARSIEEAISSVNGVSECIVNFGWSYAKK</sequence>
<keyword evidence="4" id="KW-1185">Reference proteome</keyword>
<dbReference type="GO" id="GO:0046872">
    <property type="term" value="F:metal ion binding"/>
    <property type="evidence" value="ECO:0007669"/>
    <property type="project" value="UniProtKB-KW"/>
</dbReference>
<feature type="domain" description="HMA" evidence="2">
    <location>
        <begin position="2"/>
        <end position="44"/>
    </location>
</feature>
<dbReference type="Proteomes" id="UP000271624">
    <property type="component" value="Unassembled WGS sequence"/>
</dbReference>
<dbReference type="PROSITE" id="PS01047">
    <property type="entry name" value="HMA_1"/>
    <property type="match status" value="1"/>
</dbReference>
<evidence type="ECO:0000259" key="2">
    <source>
        <dbReference type="PROSITE" id="PS50846"/>
    </source>
</evidence>
<comment type="caution">
    <text evidence="3">The sequence shown here is derived from an EMBL/GenBank/DDBJ whole genome shotgun (WGS) entry which is preliminary data.</text>
</comment>
<keyword evidence="1" id="KW-0479">Metal-binding</keyword>
<dbReference type="EMBL" id="RSCL01000069">
    <property type="protein sequence ID" value="RUS92773.1"/>
    <property type="molecule type" value="Genomic_DNA"/>
</dbReference>